<protein>
    <submittedName>
        <fullName evidence="2">Uncharacterized protein</fullName>
    </submittedName>
</protein>
<reference evidence="2 3" key="1">
    <citation type="submission" date="2011-08" db="EMBL/GenBank/DDBJ databases">
        <title>The Genome Sequence of Plasmodium vivax Brazil I.</title>
        <authorList>
            <consortium name="The Broad Institute Genome Sequencing Platform"/>
            <consortium name="The Broad Institute Genome Sequencing Center for Infectious Disease"/>
            <person name="Neafsey D."/>
            <person name="Carlton J."/>
            <person name="Barnwell J."/>
            <person name="Collins W."/>
            <person name="Escalante A."/>
            <person name="Mullikin J."/>
            <person name="Saul A."/>
            <person name="Guigo R."/>
            <person name="Camara F."/>
            <person name="Young S.K."/>
            <person name="Zeng Q."/>
            <person name="Gargeya S."/>
            <person name="Fitzgerald M."/>
            <person name="Haas B."/>
            <person name="Abouelleil A."/>
            <person name="Alvarado L."/>
            <person name="Arachchi H.M."/>
            <person name="Berlin A."/>
            <person name="Brown A."/>
            <person name="Chapman S.B."/>
            <person name="Chen Z."/>
            <person name="Dunbar C."/>
            <person name="Freedman E."/>
            <person name="Gearin G."/>
            <person name="Gellesch M."/>
            <person name="Goldberg J."/>
            <person name="Griggs A."/>
            <person name="Gujja S."/>
            <person name="Heiman D."/>
            <person name="Howarth C."/>
            <person name="Larson L."/>
            <person name="Lui A."/>
            <person name="MacDonald P.J.P."/>
            <person name="Montmayeur A."/>
            <person name="Murphy C."/>
            <person name="Neiman D."/>
            <person name="Pearson M."/>
            <person name="Priest M."/>
            <person name="Roberts A."/>
            <person name="Saif S."/>
            <person name="Shea T."/>
            <person name="Shenoy N."/>
            <person name="Sisk P."/>
            <person name="Stolte C."/>
            <person name="Sykes S."/>
            <person name="Wortman J."/>
            <person name="Nusbaum C."/>
            <person name="Birren B."/>
        </authorList>
    </citation>
    <scope>NUCLEOTIDE SEQUENCE [LARGE SCALE GENOMIC DNA]</scope>
    <source>
        <strain evidence="2 3">Brazil I</strain>
    </source>
</reference>
<evidence type="ECO:0000313" key="2">
    <source>
        <dbReference type="EMBL" id="KMZ85764.1"/>
    </source>
</evidence>
<feature type="compositionally biased region" description="Basic and acidic residues" evidence="1">
    <location>
        <begin position="71"/>
        <end position="86"/>
    </location>
</feature>
<evidence type="ECO:0000313" key="3">
    <source>
        <dbReference type="Proteomes" id="UP000053327"/>
    </source>
</evidence>
<feature type="region of interest" description="Disordered" evidence="1">
    <location>
        <begin position="1"/>
        <end position="90"/>
    </location>
</feature>
<evidence type="ECO:0000256" key="1">
    <source>
        <dbReference type="SAM" id="MobiDB-lite"/>
    </source>
</evidence>
<gene>
    <name evidence="2" type="ORF">PVBG_01274</name>
</gene>
<dbReference type="OrthoDB" id="361803at2759"/>
<dbReference type="EMBL" id="KQ234829">
    <property type="protein sequence ID" value="KMZ85764.1"/>
    <property type="molecule type" value="Genomic_DNA"/>
</dbReference>
<dbReference type="AlphaFoldDB" id="A0A0J9SS37"/>
<organism evidence="2 3">
    <name type="scientific">Plasmodium vivax (strain Brazil I)</name>
    <dbReference type="NCBI Taxonomy" id="1033975"/>
    <lineage>
        <taxon>Eukaryota</taxon>
        <taxon>Sar</taxon>
        <taxon>Alveolata</taxon>
        <taxon>Apicomplexa</taxon>
        <taxon>Aconoidasida</taxon>
        <taxon>Haemosporida</taxon>
        <taxon>Plasmodiidae</taxon>
        <taxon>Plasmodium</taxon>
        <taxon>Plasmodium (Plasmodium)</taxon>
    </lineage>
</organism>
<dbReference type="Proteomes" id="UP000053327">
    <property type="component" value="Unassembled WGS sequence"/>
</dbReference>
<proteinExistence type="predicted"/>
<sequence length="271" mass="30677">MNTARQEKPQTPNGSSFFHYRNDKSEHAFKSRSILRRNKYVDPNAGFSQERKKNSHQVFTPLEGGYQQGGREAEGGGEGERQKRTPDGNYSMVSKMDIRVNDLGRTADTVLHKHNAGAKNHFLQSSYFPYHQNRKSGFVKYGDVETSYGIHREVKKPQLRKFFNYAADTGTPLPSEGTANFGKMCKIRNIHLDQFPRKYFPGETNKFYNANLNYSYQNRGNVDVPPASNEYVKFSSLVKGKARMGADPSFVENGAFKVGGQVREQAPLSEV</sequence>
<accession>A0A0J9SS37</accession>
<name>A0A0J9SS37_PLAV1</name>
<feature type="compositionally biased region" description="Basic and acidic residues" evidence="1">
    <location>
        <begin position="20"/>
        <end position="29"/>
    </location>
</feature>